<accession>A0ABS0SIJ9</accession>
<gene>
    <name evidence="1" type="ORF">I7X30_00895</name>
</gene>
<evidence type="ECO:0000313" key="1">
    <source>
        <dbReference type="EMBL" id="MBI1645619.1"/>
    </source>
</evidence>
<comment type="caution">
    <text evidence="1">The sequence shown here is derived from an EMBL/GenBank/DDBJ whole genome shotgun (WGS) entry which is preliminary data.</text>
</comment>
<proteinExistence type="predicted"/>
<organism evidence="1 2">
    <name type="scientific">Capnocytophaga periodontitidis</name>
    <dbReference type="NCBI Taxonomy" id="2795027"/>
    <lineage>
        <taxon>Bacteria</taxon>
        <taxon>Pseudomonadati</taxon>
        <taxon>Bacteroidota</taxon>
        <taxon>Flavobacteriia</taxon>
        <taxon>Flavobacteriales</taxon>
        <taxon>Flavobacteriaceae</taxon>
        <taxon>Capnocytophaga</taxon>
    </lineage>
</organism>
<reference evidence="1 2" key="1">
    <citation type="journal article" date="2021" name="Int. J. Syst. Evol. Microbiol.">
        <title>Capnocytophaga periodontitidis sp. nov., isolated from subgingival plaque of periodontitis patient.</title>
        <authorList>
            <person name="Zhang Y."/>
            <person name="Qiao D."/>
            <person name="Shi W."/>
            <person name="Wu D."/>
            <person name="Cai M."/>
        </authorList>
    </citation>
    <scope>NUCLEOTIDE SEQUENCE [LARGE SCALE GENOMIC DNA]</scope>
    <source>
        <strain evidence="1 2">051621</strain>
    </source>
</reference>
<dbReference type="EMBL" id="JAEFDC010000001">
    <property type="protein sequence ID" value="MBI1645619.1"/>
    <property type="molecule type" value="Genomic_DNA"/>
</dbReference>
<evidence type="ECO:0000313" key="2">
    <source>
        <dbReference type="Proteomes" id="UP000641139"/>
    </source>
</evidence>
<protein>
    <recommendedName>
        <fullName evidence="3">Lipoprotein</fullName>
    </recommendedName>
</protein>
<sequence>MKTTFLILYSFLLLSTCQQQQVQYNNSVATTTVTETVEEDTSNIDDFCFNEDWFSIHSIGVSLQKR</sequence>
<name>A0ABS0SIJ9_9FLAO</name>
<dbReference type="Proteomes" id="UP000641139">
    <property type="component" value="Unassembled WGS sequence"/>
</dbReference>
<dbReference type="RefSeq" id="WP_198465642.1">
    <property type="nucleotide sequence ID" value="NZ_JAEFDC010000001.1"/>
</dbReference>
<keyword evidence="2" id="KW-1185">Reference proteome</keyword>
<evidence type="ECO:0008006" key="3">
    <source>
        <dbReference type="Google" id="ProtNLM"/>
    </source>
</evidence>